<feature type="transmembrane region" description="Helical" evidence="1">
    <location>
        <begin position="117"/>
        <end position="136"/>
    </location>
</feature>
<keyword evidence="3" id="KW-1185">Reference proteome</keyword>
<evidence type="ECO:0000313" key="2">
    <source>
        <dbReference type="EMBL" id="ANP71533.1"/>
    </source>
</evidence>
<dbReference type="EMBL" id="CP016282">
    <property type="protein sequence ID" value="ANP71533.1"/>
    <property type="molecule type" value="Genomic_DNA"/>
</dbReference>
<dbReference type="AlphaFoldDB" id="A0A1B1BG83"/>
<sequence>MNSQHADDSPQPDTAARLLQASDAVSDRVREAIDARTQAIIDAWMALAVVTYALAFALSGFSGASGTNLVPGVYDRGRDAMDLGSLVLSGIFALSTLTGGLSGSLRRPTRRGAKRHRAGYIVACFLPFAAMAYLTFQAPGTPWSATLALAVASTVPVIVVALRSAGRARAAGVRRSEPALSGLLDPTGRALTAALGIGLGGIGVLTGPSFGLAGTIAACAFLLFLIASHTTRVDLDRVATDWGPAQWTALGCSYTLTLVLSVVLSRTSWNLDAVSVVGGLLIAAPLVVASFRPAPIWEV</sequence>
<feature type="transmembrane region" description="Helical" evidence="1">
    <location>
        <begin position="142"/>
        <end position="162"/>
    </location>
</feature>
<protein>
    <submittedName>
        <fullName evidence="2">Uncharacterized protein</fullName>
    </submittedName>
</protein>
<keyword evidence="1" id="KW-0472">Membrane</keyword>
<dbReference type="STRING" id="670052.PA27867_0564"/>
<keyword evidence="1" id="KW-0812">Transmembrane</keyword>
<feature type="transmembrane region" description="Helical" evidence="1">
    <location>
        <begin position="43"/>
        <end position="63"/>
    </location>
</feature>
<accession>A0A1B1BG83</accession>
<feature type="transmembrane region" description="Helical" evidence="1">
    <location>
        <begin position="210"/>
        <end position="227"/>
    </location>
</feature>
<reference evidence="2 3" key="1">
    <citation type="submission" date="2016-06" db="EMBL/GenBank/DDBJ databases">
        <title>Genome sequencing of Cryobacterium arcticum PAMC 27867.</title>
        <authorList>
            <person name="Lee J."/>
            <person name="Kim O.-S."/>
        </authorList>
    </citation>
    <scope>NUCLEOTIDE SEQUENCE [LARGE SCALE GENOMIC DNA]</scope>
    <source>
        <strain evidence="2 3">PAMC 27867</strain>
    </source>
</reference>
<proteinExistence type="predicted"/>
<evidence type="ECO:0000256" key="1">
    <source>
        <dbReference type="SAM" id="Phobius"/>
    </source>
</evidence>
<organism evidence="2 3">
    <name type="scientific">Cryobacterium arcticum</name>
    <dbReference type="NCBI Taxonomy" id="670052"/>
    <lineage>
        <taxon>Bacteria</taxon>
        <taxon>Bacillati</taxon>
        <taxon>Actinomycetota</taxon>
        <taxon>Actinomycetes</taxon>
        <taxon>Micrococcales</taxon>
        <taxon>Microbacteriaceae</taxon>
        <taxon>Cryobacterium</taxon>
    </lineage>
</organism>
<feature type="transmembrane region" description="Helical" evidence="1">
    <location>
        <begin position="83"/>
        <end position="105"/>
    </location>
</feature>
<name>A0A1B1BG83_9MICO</name>
<dbReference type="OrthoDB" id="5126497at2"/>
<feature type="transmembrane region" description="Helical" evidence="1">
    <location>
        <begin position="247"/>
        <end position="267"/>
    </location>
</feature>
<evidence type="ECO:0000313" key="3">
    <source>
        <dbReference type="Proteomes" id="UP000092582"/>
    </source>
</evidence>
<gene>
    <name evidence="2" type="ORF">PA27867_0564</name>
</gene>
<dbReference type="KEGG" id="cart:PA27867_0564"/>
<keyword evidence="1" id="KW-1133">Transmembrane helix</keyword>
<feature type="transmembrane region" description="Helical" evidence="1">
    <location>
        <begin position="273"/>
        <end position="291"/>
    </location>
</feature>
<dbReference type="RefSeq" id="WP_157109097.1">
    <property type="nucleotide sequence ID" value="NZ_CP016282.1"/>
</dbReference>
<dbReference type="Proteomes" id="UP000092582">
    <property type="component" value="Chromosome 1"/>
</dbReference>